<dbReference type="EMBL" id="VFOK01000001">
    <property type="protein sequence ID" value="TQL32275.1"/>
    <property type="molecule type" value="Genomic_DNA"/>
</dbReference>
<sequence length="182" mass="19133">MTTVLVLVGSLRADSVNRAIAHSAQEAAPEGVQVRIARGLERLPFYSDDVDGPEVPETVTELRRQVADSDALLVITPEYNGGLPAVIKNAIDWASRPYGEAPIKGKPVGAIGAALSQYGGQWAQQEALKAAGIAGGAPHDEPTASLPISRLGENPAEHDEVVTALRDVLTRLADDVREAQAA</sequence>
<dbReference type="GO" id="GO:0005829">
    <property type="term" value="C:cytosol"/>
    <property type="evidence" value="ECO:0007669"/>
    <property type="project" value="TreeGrafter"/>
</dbReference>
<dbReference type="Pfam" id="PF03358">
    <property type="entry name" value="FMN_red"/>
    <property type="match status" value="1"/>
</dbReference>
<dbReference type="PANTHER" id="PTHR30543">
    <property type="entry name" value="CHROMATE REDUCTASE"/>
    <property type="match status" value="1"/>
</dbReference>
<dbReference type="PANTHER" id="PTHR30543:SF21">
    <property type="entry name" value="NAD(P)H-DEPENDENT FMN REDUCTASE LOT6"/>
    <property type="match status" value="1"/>
</dbReference>
<evidence type="ECO:0000259" key="1">
    <source>
        <dbReference type="Pfam" id="PF03358"/>
    </source>
</evidence>
<proteinExistence type="predicted"/>
<protein>
    <submittedName>
        <fullName evidence="2">NAD(P)H-dependent FMN reductase</fullName>
    </submittedName>
</protein>
<dbReference type="GO" id="GO:0010181">
    <property type="term" value="F:FMN binding"/>
    <property type="evidence" value="ECO:0007669"/>
    <property type="project" value="TreeGrafter"/>
</dbReference>
<dbReference type="Gene3D" id="3.40.50.360">
    <property type="match status" value="1"/>
</dbReference>
<dbReference type="RefSeq" id="WP_142004399.1">
    <property type="nucleotide sequence ID" value="NZ_CAJTBP010000001.1"/>
</dbReference>
<name>A0A542X8W6_9MICO</name>
<feature type="domain" description="NADPH-dependent FMN reductase-like" evidence="1">
    <location>
        <begin position="3"/>
        <end position="138"/>
    </location>
</feature>
<reference evidence="2 3" key="1">
    <citation type="submission" date="2019-06" db="EMBL/GenBank/DDBJ databases">
        <title>Sequencing the genomes of 1000 actinobacteria strains.</title>
        <authorList>
            <person name="Klenk H.-P."/>
        </authorList>
    </citation>
    <scope>NUCLEOTIDE SEQUENCE [LARGE SCALE GENOMIC DNA]</scope>
    <source>
        <strain evidence="2 3">DSM 24617</strain>
    </source>
</reference>
<evidence type="ECO:0000313" key="2">
    <source>
        <dbReference type="EMBL" id="TQL32275.1"/>
    </source>
</evidence>
<dbReference type="InterPro" id="IPR005025">
    <property type="entry name" value="FMN_Rdtase-like_dom"/>
</dbReference>
<dbReference type="Proteomes" id="UP000318336">
    <property type="component" value="Unassembled WGS sequence"/>
</dbReference>
<evidence type="ECO:0000313" key="3">
    <source>
        <dbReference type="Proteomes" id="UP000318336"/>
    </source>
</evidence>
<keyword evidence="3" id="KW-1185">Reference proteome</keyword>
<dbReference type="GO" id="GO:0016491">
    <property type="term" value="F:oxidoreductase activity"/>
    <property type="evidence" value="ECO:0007669"/>
    <property type="project" value="InterPro"/>
</dbReference>
<dbReference type="SUPFAM" id="SSF52218">
    <property type="entry name" value="Flavoproteins"/>
    <property type="match status" value="1"/>
</dbReference>
<dbReference type="InterPro" id="IPR050712">
    <property type="entry name" value="NAD(P)H-dep_reductase"/>
</dbReference>
<dbReference type="OrthoDB" id="9812295at2"/>
<gene>
    <name evidence="2" type="ORF">FB554_0396</name>
</gene>
<accession>A0A542X8W6</accession>
<dbReference type="InterPro" id="IPR029039">
    <property type="entry name" value="Flavoprotein-like_sf"/>
</dbReference>
<dbReference type="AlphaFoldDB" id="A0A542X8W6"/>
<comment type="caution">
    <text evidence="2">The sequence shown here is derived from an EMBL/GenBank/DDBJ whole genome shotgun (WGS) entry which is preliminary data.</text>
</comment>
<organism evidence="2 3">
    <name type="scientific">Barrientosiimonas humi</name>
    <dbReference type="NCBI Taxonomy" id="999931"/>
    <lineage>
        <taxon>Bacteria</taxon>
        <taxon>Bacillati</taxon>
        <taxon>Actinomycetota</taxon>
        <taxon>Actinomycetes</taxon>
        <taxon>Micrococcales</taxon>
        <taxon>Dermacoccaceae</taxon>
        <taxon>Barrientosiimonas</taxon>
    </lineage>
</organism>